<dbReference type="Gene3D" id="3.20.20.30">
    <property type="entry name" value="Luciferase-like domain"/>
    <property type="match status" value="1"/>
</dbReference>
<dbReference type="SUPFAM" id="SSF51679">
    <property type="entry name" value="Bacterial luciferase-like"/>
    <property type="match status" value="1"/>
</dbReference>
<dbReference type="Pfam" id="PF00296">
    <property type="entry name" value="Bac_luciferase"/>
    <property type="match status" value="1"/>
</dbReference>
<dbReference type="RefSeq" id="WP_131886393.1">
    <property type="nucleotide sequence ID" value="NZ_CP143053.1"/>
</dbReference>
<dbReference type="AlphaFoldDB" id="A0A4V2W7I5"/>
<name>A0A4V2W7I5_9ACTN</name>
<keyword evidence="1" id="KW-0560">Oxidoreductase</keyword>
<feature type="domain" description="Luciferase-like" evidence="2">
    <location>
        <begin position="10"/>
        <end position="291"/>
    </location>
</feature>
<dbReference type="GO" id="GO:0016705">
    <property type="term" value="F:oxidoreductase activity, acting on paired donors, with incorporation or reduction of molecular oxygen"/>
    <property type="evidence" value="ECO:0007669"/>
    <property type="project" value="InterPro"/>
</dbReference>
<dbReference type="InterPro" id="IPR019945">
    <property type="entry name" value="F420_G6P_DH-rel"/>
</dbReference>
<evidence type="ECO:0000313" key="3">
    <source>
        <dbReference type="EMBL" id="TCW21133.1"/>
    </source>
</evidence>
<dbReference type="GeneID" id="89529036"/>
<proteinExistence type="predicted"/>
<dbReference type="InterPro" id="IPR011251">
    <property type="entry name" value="Luciferase-like_dom"/>
</dbReference>
<dbReference type="EMBL" id="SMCX01000028">
    <property type="protein sequence ID" value="TCW21133.1"/>
    <property type="molecule type" value="Genomic_DNA"/>
</dbReference>
<comment type="caution">
    <text evidence="3">The sequence shown here is derived from an EMBL/GenBank/DDBJ whole genome shotgun (WGS) entry which is preliminary data.</text>
</comment>
<reference evidence="3 4" key="1">
    <citation type="submission" date="2019-03" db="EMBL/GenBank/DDBJ databases">
        <title>Root nodule microbial communities of legume samples collected from USA, Mexico and Botswana.</title>
        <authorList>
            <person name="Hirsch A."/>
        </authorList>
    </citation>
    <scope>NUCLEOTIDE SEQUENCE [LARGE SCALE GENOMIC DNA]</scope>
    <source>
        <strain evidence="3 4">55</strain>
    </source>
</reference>
<gene>
    <name evidence="3" type="ORF">EDD19_12815</name>
</gene>
<evidence type="ECO:0000313" key="4">
    <source>
        <dbReference type="Proteomes" id="UP000295805"/>
    </source>
</evidence>
<dbReference type="InterPro" id="IPR023907">
    <property type="entry name" value="Non-F420_Flavin_OxRdtase"/>
</dbReference>
<organism evidence="3 4">
    <name type="scientific">Dietzia cinnamea</name>
    <dbReference type="NCBI Taxonomy" id="321318"/>
    <lineage>
        <taxon>Bacteria</taxon>
        <taxon>Bacillati</taxon>
        <taxon>Actinomycetota</taxon>
        <taxon>Actinomycetes</taxon>
        <taxon>Mycobacteriales</taxon>
        <taxon>Dietziaceae</taxon>
        <taxon>Dietzia</taxon>
    </lineage>
</organism>
<dbReference type="InterPro" id="IPR050564">
    <property type="entry name" value="F420-G6PD/mer"/>
</dbReference>
<evidence type="ECO:0000256" key="1">
    <source>
        <dbReference type="ARBA" id="ARBA00023002"/>
    </source>
</evidence>
<accession>A0A4V2W7I5</accession>
<dbReference type="NCBIfam" id="TIGR03885">
    <property type="entry name" value="flavin_revert"/>
    <property type="match status" value="1"/>
</dbReference>
<dbReference type="PANTHER" id="PTHR43244:SF1">
    <property type="entry name" value="5,10-METHYLENETETRAHYDROMETHANOPTERIN REDUCTASE"/>
    <property type="match status" value="1"/>
</dbReference>
<dbReference type="NCBIfam" id="TIGR03557">
    <property type="entry name" value="F420_G6P_family"/>
    <property type="match status" value="1"/>
</dbReference>
<protein>
    <submittedName>
        <fullName evidence="3">Putative non-F420 flavinoid oxidoreductase</fullName>
    </submittedName>
</protein>
<evidence type="ECO:0000259" key="2">
    <source>
        <dbReference type="Pfam" id="PF00296"/>
    </source>
</evidence>
<sequence>MADYGFHASHEQISPGRLLADVQRAERAGFRMAMCSDHFAPWSVRQGHSGFAWSWLGAALATTDLELGTVCAPGQRYHPAVVAQASATLAQMFPGRFWLALGSGQNMNEHITGDAWPAKDIRQARLEECVDVVRRLHAGEEVTHRGLVEVDRARVHSLPDTPPPLLGPALTPATAERAAAWADGLITVNADLETVAGIVGAYRAAGGRGPLALQVHISIADTIERARDLARDQWRNNAVDSPLDADLATPEELDLAGRRLSDEKIAEAVIVTDSVDDLIGRLREFEELGFERIYLHHVARDQAPFLELAERQLLPALHGST</sequence>
<dbReference type="Proteomes" id="UP000295805">
    <property type="component" value="Unassembled WGS sequence"/>
</dbReference>
<dbReference type="InterPro" id="IPR036661">
    <property type="entry name" value="Luciferase-like_sf"/>
</dbReference>
<dbReference type="PANTHER" id="PTHR43244">
    <property type="match status" value="1"/>
</dbReference>